<dbReference type="SUPFAM" id="SSF63829">
    <property type="entry name" value="Calcium-dependent phosphotriesterase"/>
    <property type="match status" value="1"/>
</dbReference>
<dbReference type="InterPro" id="IPR036890">
    <property type="entry name" value="HATPase_C_sf"/>
</dbReference>
<evidence type="ECO:0000256" key="1">
    <source>
        <dbReference type="ARBA" id="ARBA00000085"/>
    </source>
</evidence>
<sequence>MKIYTLIVLFFVGIVLPSGAQRLLEKDFQVLNMNDGIADNDIHSIEKDAEGFIWFGTSSGLSRYDGQSFKTFRITDAPHRTVEKVVSLNKDYLLLRSEQTLFLFDKQRERFLPLWNEERNQTVAFTRFVATSDGHCWGITGSALSEMDLAEASFREDTAFVHLQSTAEANPACEFLSLCVGEDGKSLYCIGKGGTVCRYDRTTRRMMTLCVRQMSEEVRITSVLQGDDFLWISTIGDGLYAYDLTTRVMHHWRYSPENRNEQLSHNDVYQLLPLGDSHYLALTWNGYTLLTLTPERELKMRAFHSFENSGNQYIETRMVTGYYDPEGLLWIGTEGGGVLFSDLRQLFYQQYAQAHSNELCGIQMDKEGYLWLATFHKGLLRSTRPFDAAVPVDFRSVEPGVAVVRTVLCSAADVRGGLWFGSQGGKVLRYGEDGSWQVVEIVPEKGKSPEVWSLLPLSENEAWAGTSSGLYRVNLRKGTSVKVEWKNSQISNRVHVRALARSDAHTLWLGTARGLLRLTMEGNRVMRSHTGYEKEAGMPVTDVEVRALLWGSDRKLWVGYAGNGLGVCSPEADRIVCRYTTEEGLCSNFVTTLAEDGDHSLWVGSNSGISRLSRHLQSFYNFYISGSNRSVFFGKDFLFWGNHSTLTYFRPSRLRFHYPIEKGRVVFTDLEVNHASVQIGEHVNGQVVLSHSLLYTKELHLNHANRNFSLSFSNLLYLNKLQKYLYRLYPYQEDWIMADEGDKISYDRLPAGKYTFQVKTVFQDQSEGEVSSLDIVVAPHWSETWWFRLLATLGLVGILLVYIHRVRLKEKRVQYELRLEHELFTVNMERNKEVELRKERENFFTMAAHELRTPLTLILAPLRELLSKTPASNPSYAKLSMMFKYAEGLHTLTDRLLYVQKAEAGMVKLRLSEVDVEALLVDVAQGFQSLAAERKIDYVWKLAPDCVPVWADREKLSSVVQNLISNAFKYTPEGGSIHLKVERKEIDGEHFCCLSVSDTGKGIDADLLQHIFDPFVTGKEAPAVSTHVGIGLKIVKHIVEMHHGRVTVDSEPGKGSLFCVYLPEGKSHFSEDDCTWEEATAASHETTPVSPELILPVDSETTEEEGEKQTAARQTVLVIEDNTDMRHYLCELLRKQYRVLEAENGEEGLKTAVEQVPDLVLSDVMMPVMDGFTCCAELRKRKETAHIPILLLTAKAEDKDSVEASRRGADDYLRKPFNPEVLLAKVACLLDMRRRLKQIYTRTLLHASSAASASTEKPESTESEFMQKVWACIEVNVSNPDFNVKVLSGELHMSLATLYRKLKQHTDLSAVELIRHIRMTKAALLLMETSLSVTEVAERVGFNDLPTFRKHFTDMFGVSPSKYAESGQGGNNKSQPEAGTGV</sequence>
<dbReference type="RefSeq" id="WP_204475949.1">
    <property type="nucleotide sequence ID" value="NZ_JACJJW010000021.1"/>
</dbReference>
<dbReference type="EMBL" id="JACJJW010000021">
    <property type="protein sequence ID" value="MBM6758776.1"/>
    <property type="molecule type" value="Genomic_DNA"/>
</dbReference>
<evidence type="ECO:0000256" key="2">
    <source>
        <dbReference type="ARBA" id="ARBA00012438"/>
    </source>
</evidence>
<evidence type="ECO:0000259" key="10">
    <source>
        <dbReference type="PROSITE" id="PS50109"/>
    </source>
</evidence>
<dbReference type="InterPro" id="IPR011110">
    <property type="entry name" value="Reg_prop"/>
</dbReference>
<dbReference type="Pfam" id="PF07495">
    <property type="entry name" value="Y_Y_Y"/>
    <property type="match status" value="1"/>
</dbReference>
<organism evidence="12 13">
    <name type="scientific">Bacteroides mediterraneensis</name>
    <dbReference type="NCBI Taxonomy" id="1841856"/>
    <lineage>
        <taxon>Bacteria</taxon>
        <taxon>Pseudomonadati</taxon>
        <taxon>Bacteroidota</taxon>
        <taxon>Bacteroidia</taxon>
        <taxon>Bacteroidales</taxon>
        <taxon>Bacteroidaceae</taxon>
        <taxon>Bacteroides</taxon>
    </lineage>
</organism>
<feature type="domain" description="HTH araC/xylS-type" evidence="9">
    <location>
        <begin position="1267"/>
        <end position="1366"/>
    </location>
</feature>
<feature type="region of interest" description="Disordered" evidence="8">
    <location>
        <begin position="1362"/>
        <end position="1382"/>
    </location>
</feature>
<dbReference type="EC" id="2.7.13.3" evidence="2"/>
<dbReference type="InterPro" id="IPR004358">
    <property type="entry name" value="Sig_transdc_His_kin-like_C"/>
</dbReference>
<dbReference type="InterPro" id="IPR009057">
    <property type="entry name" value="Homeodomain-like_sf"/>
</dbReference>
<dbReference type="PROSITE" id="PS00041">
    <property type="entry name" value="HTH_ARAC_FAMILY_1"/>
    <property type="match status" value="1"/>
</dbReference>
<dbReference type="InterPro" id="IPR018060">
    <property type="entry name" value="HTH_AraC"/>
</dbReference>
<dbReference type="PANTHER" id="PTHR43547">
    <property type="entry name" value="TWO-COMPONENT HISTIDINE KINASE"/>
    <property type="match status" value="1"/>
</dbReference>
<dbReference type="Pfam" id="PF07494">
    <property type="entry name" value="Reg_prop"/>
    <property type="match status" value="2"/>
</dbReference>
<dbReference type="SMART" id="SM00387">
    <property type="entry name" value="HATPase_c"/>
    <property type="match status" value="1"/>
</dbReference>
<keyword evidence="4" id="KW-0805">Transcription regulation</keyword>
<dbReference type="Gene3D" id="1.10.287.130">
    <property type="match status" value="1"/>
</dbReference>
<dbReference type="SUPFAM" id="SSF55874">
    <property type="entry name" value="ATPase domain of HSP90 chaperone/DNA topoisomerase II/histidine kinase"/>
    <property type="match status" value="1"/>
</dbReference>
<dbReference type="InterPro" id="IPR015943">
    <property type="entry name" value="WD40/YVTN_repeat-like_dom_sf"/>
</dbReference>
<dbReference type="PANTHER" id="PTHR43547:SF2">
    <property type="entry name" value="HYBRID SIGNAL TRANSDUCTION HISTIDINE KINASE C"/>
    <property type="match status" value="1"/>
</dbReference>
<dbReference type="SUPFAM" id="SSF47384">
    <property type="entry name" value="Homodimeric domain of signal transducing histidine kinase"/>
    <property type="match status" value="1"/>
</dbReference>
<feature type="domain" description="Response regulatory" evidence="11">
    <location>
        <begin position="1115"/>
        <end position="1230"/>
    </location>
</feature>
<dbReference type="InterPro" id="IPR005467">
    <property type="entry name" value="His_kinase_dom"/>
</dbReference>
<keyword evidence="6" id="KW-0804">Transcription</keyword>
<evidence type="ECO:0000256" key="7">
    <source>
        <dbReference type="PROSITE-ProRule" id="PRU00169"/>
    </source>
</evidence>
<evidence type="ECO:0000259" key="9">
    <source>
        <dbReference type="PROSITE" id="PS01124"/>
    </source>
</evidence>
<evidence type="ECO:0000256" key="3">
    <source>
        <dbReference type="ARBA" id="ARBA00022553"/>
    </source>
</evidence>
<evidence type="ECO:0000259" key="11">
    <source>
        <dbReference type="PROSITE" id="PS50110"/>
    </source>
</evidence>
<dbReference type="InterPro" id="IPR011123">
    <property type="entry name" value="Y_Y_Y"/>
</dbReference>
<name>A0ABS2EVR2_9BACE</name>
<dbReference type="Gene3D" id="2.130.10.10">
    <property type="entry name" value="YVTN repeat-like/Quinoprotein amine dehydrogenase"/>
    <property type="match status" value="2"/>
</dbReference>
<dbReference type="InterPro" id="IPR001789">
    <property type="entry name" value="Sig_transdc_resp-reg_receiver"/>
</dbReference>
<feature type="compositionally biased region" description="Polar residues" evidence="8">
    <location>
        <begin position="1371"/>
        <end position="1382"/>
    </location>
</feature>
<feature type="modified residue" description="4-aspartylphosphate" evidence="7">
    <location>
        <position position="1163"/>
    </location>
</feature>
<dbReference type="InterPro" id="IPR018062">
    <property type="entry name" value="HTH_AraC-typ_CS"/>
</dbReference>
<dbReference type="InterPro" id="IPR003594">
    <property type="entry name" value="HATPase_dom"/>
</dbReference>
<dbReference type="CDD" id="cd17574">
    <property type="entry name" value="REC_OmpR"/>
    <property type="match status" value="1"/>
</dbReference>
<protein>
    <recommendedName>
        <fullName evidence="2">histidine kinase</fullName>
        <ecNumber evidence="2">2.7.13.3</ecNumber>
    </recommendedName>
</protein>
<dbReference type="InterPro" id="IPR013783">
    <property type="entry name" value="Ig-like_fold"/>
</dbReference>
<dbReference type="Pfam" id="PF00072">
    <property type="entry name" value="Response_reg"/>
    <property type="match status" value="1"/>
</dbReference>
<dbReference type="Gene3D" id="3.40.50.2300">
    <property type="match status" value="1"/>
</dbReference>
<reference evidence="12 13" key="1">
    <citation type="journal article" date="2021" name="Sci. Rep.">
        <title>The distribution of antibiotic resistance genes in chicken gut microbiota commensals.</title>
        <authorList>
            <person name="Juricova H."/>
            <person name="Matiasovicova J."/>
            <person name="Kubasova T."/>
            <person name="Cejkova D."/>
            <person name="Rychlik I."/>
        </authorList>
    </citation>
    <scope>NUCLEOTIDE SEQUENCE [LARGE SCALE GENOMIC DNA]</scope>
    <source>
        <strain evidence="12 13">An801</strain>
    </source>
</reference>
<dbReference type="PROSITE" id="PS01124">
    <property type="entry name" value="HTH_ARAC_FAMILY_2"/>
    <property type="match status" value="1"/>
</dbReference>
<dbReference type="SUPFAM" id="SSF52172">
    <property type="entry name" value="CheY-like"/>
    <property type="match status" value="1"/>
</dbReference>
<evidence type="ECO:0000256" key="6">
    <source>
        <dbReference type="ARBA" id="ARBA00023163"/>
    </source>
</evidence>
<evidence type="ECO:0000256" key="5">
    <source>
        <dbReference type="ARBA" id="ARBA00023125"/>
    </source>
</evidence>
<evidence type="ECO:0000313" key="13">
    <source>
        <dbReference type="Proteomes" id="UP000703295"/>
    </source>
</evidence>
<dbReference type="SMART" id="SM00388">
    <property type="entry name" value="HisKA"/>
    <property type="match status" value="1"/>
</dbReference>
<dbReference type="CDD" id="cd00082">
    <property type="entry name" value="HisKA"/>
    <property type="match status" value="1"/>
</dbReference>
<evidence type="ECO:0000256" key="8">
    <source>
        <dbReference type="SAM" id="MobiDB-lite"/>
    </source>
</evidence>
<dbReference type="Gene3D" id="1.10.10.60">
    <property type="entry name" value="Homeodomain-like"/>
    <property type="match status" value="1"/>
</dbReference>
<accession>A0ABS2EVR2</accession>
<dbReference type="SMART" id="SM00448">
    <property type="entry name" value="REC"/>
    <property type="match status" value="1"/>
</dbReference>
<dbReference type="PROSITE" id="PS50109">
    <property type="entry name" value="HIS_KIN"/>
    <property type="match status" value="1"/>
</dbReference>
<dbReference type="Pfam" id="PF02518">
    <property type="entry name" value="HATPase_c"/>
    <property type="match status" value="1"/>
</dbReference>
<proteinExistence type="predicted"/>
<dbReference type="Proteomes" id="UP000703295">
    <property type="component" value="Unassembled WGS sequence"/>
</dbReference>
<keyword evidence="13" id="KW-1185">Reference proteome</keyword>
<dbReference type="InterPro" id="IPR003661">
    <property type="entry name" value="HisK_dim/P_dom"/>
</dbReference>
<dbReference type="Pfam" id="PF00512">
    <property type="entry name" value="HisKA"/>
    <property type="match status" value="1"/>
</dbReference>
<gene>
    <name evidence="12" type="ORF">H6A31_08825</name>
</gene>
<dbReference type="Gene3D" id="3.30.565.10">
    <property type="entry name" value="Histidine kinase-like ATPase, C-terminal domain"/>
    <property type="match status" value="1"/>
</dbReference>
<dbReference type="PROSITE" id="PS50110">
    <property type="entry name" value="RESPONSE_REGULATORY"/>
    <property type="match status" value="1"/>
</dbReference>
<dbReference type="InterPro" id="IPR011006">
    <property type="entry name" value="CheY-like_superfamily"/>
</dbReference>
<dbReference type="SUPFAM" id="SSF101898">
    <property type="entry name" value="NHL repeat"/>
    <property type="match status" value="1"/>
</dbReference>
<keyword evidence="5" id="KW-0238">DNA-binding</keyword>
<dbReference type="InterPro" id="IPR036097">
    <property type="entry name" value="HisK_dim/P_sf"/>
</dbReference>
<dbReference type="Pfam" id="PF12833">
    <property type="entry name" value="HTH_18"/>
    <property type="match status" value="1"/>
</dbReference>
<comment type="catalytic activity">
    <reaction evidence="1">
        <text>ATP + protein L-histidine = ADP + protein N-phospho-L-histidine.</text>
        <dbReference type="EC" id="2.7.13.3"/>
    </reaction>
</comment>
<comment type="caution">
    <text evidence="12">The sequence shown here is derived from an EMBL/GenBank/DDBJ whole genome shotgun (WGS) entry which is preliminary data.</text>
</comment>
<dbReference type="SUPFAM" id="SSF46689">
    <property type="entry name" value="Homeodomain-like"/>
    <property type="match status" value="1"/>
</dbReference>
<feature type="domain" description="Histidine kinase" evidence="10">
    <location>
        <begin position="846"/>
        <end position="1066"/>
    </location>
</feature>
<dbReference type="SMART" id="SM00342">
    <property type="entry name" value="HTH_ARAC"/>
    <property type="match status" value="1"/>
</dbReference>
<evidence type="ECO:0000256" key="4">
    <source>
        <dbReference type="ARBA" id="ARBA00023015"/>
    </source>
</evidence>
<keyword evidence="3 7" id="KW-0597">Phosphoprotein</keyword>
<dbReference type="Gene3D" id="2.60.40.10">
    <property type="entry name" value="Immunoglobulins"/>
    <property type="match status" value="1"/>
</dbReference>
<evidence type="ECO:0000313" key="12">
    <source>
        <dbReference type="EMBL" id="MBM6758776.1"/>
    </source>
</evidence>
<dbReference type="PRINTS" id="PR00344">
    <property type="entry name" value="BCTRLSENSOR"/>
</dbReference>